<dbReference type="GO" id="GO:0017109">
    <property type="term" value="C:glutamate-cysteine ligase complex"/>
    <property type="evidence" value="ECO:0007669"/>
    <property type="project" value="TreeGrafter"/>
</dbReference>
<accession>A0A4T0IXK3</accession>
<dbReference type="OMA" id="AHEWIPL"/>
<dbReference type="PANTHER" id="PTHR13295">
    <property type="entry name" value="GLUTAMATE CYSTEINE LIGASE REGULATORY SUBUNIT"/>
    <property type="match status" value="1"/>
</dbReference>
<reference evidence="1 2" key="1">
    <citation type="submission" date="2019-03" db="EMBL/GenBank/DDBJ databases">
        <title>Sequencing 23 genomes of Wallemia ichthyophaga.</title>
        <authorList>
            <person name="Gostincar C."/>
        </authorList>
    </citation>
    <scope>NUCLEOTIDE SEQUENCE [LARGE SCALE GENOMIC DNA]</scope>
    <source>
        <strain evidence="1 2">EXF-8621</strain>
    </source>
</reference>
<dbReference type="EMBL" id="SPOF01000015">
    <property type="protein sequence ID" value="TIB13220.1"/>
    <property type="molecule type" value="Genomic_DNA"/>
</dbReference>
<evidence type="ECO:0000313" key="2">
    <source>
        <dbReference type="Proteomes" id="UP000306954"/>
    </source>
</evidence>
<sequence length="257" mass="28622">MKTVYINCDNVNLNPISVTQESNNLELLDALYDTLDSTDVADSERQLNIPSHPRREPSLSEHRTNYEVTAKLFVTDPDYSKWNEKTLNDAFECLHRTTSLGSVDSLIFSFNGLCDDTSDSSDRLDAAARIWKSLTPEFPHTQLGVADFGPIELDKLIAKIKDTARQPQTTQISLSDCCEPPSELVKTAKQHDVELTAHPDIHDILSPAELAAAFNRNQSHQLDEKSVGIDWVLKYTVVAHGRAVVADKGYIIRASLS</sequence>
<evidence type="ECO:0000313" key="1">
    <source>
        <dbReference type="EMBL" id="TIB13220.1"/>
    </source>
</evidence>
<name>A0A4T0IXK3_WALIC</name>
<evidence type="ECO:0008006" key="3">
    <source>
        <dbReference type="Google" id="ProtNLM"/>
    </source>
</evidence>
<dbReference type="InterPro" id="IPR032963">
    <property type="entry name" value="Gclm"/>
</dbReference>
<comment type="caution">
    <text evidence="1">The sequence shown here is derived from an EMBL/GenBank/DDBJ whole genome shotgun (WGS) entry which is preliminary data.</text>
</comment>
<dbReference type="PANTHER" id="PTHR13295:SF4">
    <property type="entry name" value="GLUTAMATE--CYSTEINE LIGASE REGULATORY SUBUNIT"/>
    <property type="match status" value="1"/>
</dbReference>
<dbReference type="GO" id="GO:0030234">
    <property type="term" value="F:enzyme regulator activity"/>
    <property type="evidence" value="ECO:0007669"/>
    <property type="project" value="TreeGrafter"/>
</dbReference>
<dbReference type="GO" id="GO:0006750">
    <property type="term" value="P:glutathione biosynthetic process"/>
    <property type="evidence" value="ECO:0007669"/>
    <property type="project" value="InterPro"/>
</dbReference>
<dbReference type="GO" id="GO:0035226">
    <property type="term" value="F:glutamate-cysteine ligase catalytic subunit binding"/>
    <property type="evidence" value="ECO:0007669"/>
    <property type="project" value="InterPro"/>
</dbReference>
<proteinExistence type="predicted"/>
<gene>
    <name evidence="1" type="ORF">E3P90_01753</name>
</gene>
<dbReference type="OrthoDB" id="5596051at2759"/>
<dbReference type="AlphaFoldDB" id="A0A4T0IXK3"/>
<organism evidence="1 2">
    <name type="scientific">Wallemia ichthyophaga</name>
    <dbReference type="NCBI Taxonomy" id="245174"/>
    <lineage>
        <taxon>Eukaryota</taxon>
        <taxon>Fungi</taxon>
        <taxon>Dikarya</taxon>
        <taxon>Basidiomycota</taxon>
        <taxon>Wallemiomycotina</taxon>
        <taxon>Wallemiomycetes</taxon>
        <taxon>Wallemiales</taxon>
        <taxon>Wallemiaceae</taxon>
        <taxon>Wallemia</taxon>
    </lineage>
</organism>
<dbReference type="Proteomes" id="UP000306954">
    <property type="component" value="Unassembled WGS sequence"/>
</dbReference>
<protein>
    <recommendedName>
        <fullName evidence="3">Gamma-glutamylcysteine synthetase regulatory subunit</fullName>
    </recommendedName>
</protein>